<dbReference type="Pfam" id="PF03124">
    <property type="entry name" value="EXS"/>
    <property type="match status" value="1"/>
</dbReference>
<gene>
    <name evidence="10" type="ORF">HINF_LOCUS46346</name>
    <name evidence="9" type="ORF">HINF_LOCUS8517</name>
</gene>
<dbReference type="GO" id="GO:0006817">
    <property type="term" value="P:phosphate ion transport"/>
    <property type="evidence" value="ECO:0007669"/>
    <property type="project" value="TreeGrafter"/>
</dbReference>
<reference evidence="9" key="1">
    <citation type="submission" date="2023-06" db="EMBL/GenBank/DDBJ databases">
        <authorList>
            <person name="Kurt Z."/>
        </authorList>
    </citation>
    <scope>NUCLEOTIDE SEQUENCE</scope>
</reference>
<evidence type="ECO:0000259" key="7">
    <source>
        <dbReference type="PROSITE" id="PS51380"/>
    </source>
</evidence>
<evidence type="ECO:0000256" key="5">
    <source>
        <dbReference type="ARBA" id="ARBA00023136"/>
    </source>
</evidence>
<dbReference type="PROSITE" id="PS51382">
    <property type="entry name" value="SPX"/>
    <property type="match status" value="1"/>
</dbReference>
<keyword evidence="4 6" id="KW-1133">Transmembrane helix</keyword>
<dbReference type="PROSITE" id="PS51380">
    <property type="entry name" value="EXS"/>
    <property type="match status" value="1"/>
</dbReference>
<dbReference type="InterPro" id="IPR004342">
    <property type="entry name" value="EXS_C"/>
</dbReference>
<feature type="domain" description="EXS" evidence="7">
    <location>
        <begin position="421"/>
        <end position="626"/>
    </location>
</feature>
<keyword evidence="3 6" id="KW-0812">Transmembrane</keyword>
<evidence type="ECO:0000256" key="1">
    <source>
        <dbReference type="ARBA" id="ARBA00004141"/>
    </source>
</evidence>
<comment type="similarity">
    <text evidence="2">Belongs to the SYG1 (TC 2.A.94) family.</text>
</comment>
<dbReference type="CDD" id="cd14447">
    <property type="entry name" value="SPX"/>
    <property type="match status" value="1"/>
</dbReference>
<dbReference type="InterPro" id="IPR004331">
    <property type="entry name" value="SPX_dom"/>
</dbReference>
<dbReference type="PANTHER" id="PTHR10783">
    <property type="entry name" value="XENOTROPIC AND POLYTROPIC RETROVIRUS RECEPTOR 1-RELATED"/>
    <property type="match status" value="1"/>
</dbReference>
<dbReference type="Proteomes" id="UP001642409">
    <property type="component" value="Unassembled WGS sequence"/>
</dbReference>
<evidence type="ECO:0000256" key="2">
    <source>
        <dbReference type="ARBA" id="ARBA00009665"/>
    </source>
</evidence>
<comment type="subcellular location">
    <subcellularLocation>
        <location evidence="1">Membrane</location>
        <topology evidence="1">Multi-pass membrane protein</topology>
    </subcellularLocation>
</comment>
<accession>A0AA86NIW7</accession>
<evidence type="ECO:0000313" key="11">
    <source>
        <dbReference type="Proteomes" id="UP001642409"/>
    </source>
</evidence>
<proteinExistence type="inferred from homology"/>
<reference evidence="10 11" key="2">
    <citation type="submission" date="2024-07" db="EMBL/GenBank/DDBJ databases">
        <authorList>
            <person name="Akdeniz Z."/>
        </authorList>
    </citation>
    <scope>NUCLEOTIDE SEQUENCE [LARGE SCALE GENOMIC DNA]</scope>
</reference>
<keyword evidence="5 6" id="KW-0472">Membrane</keyword>
<organism evidence="9">
    <name type="scientific">Hexamita inflata</name>
    <dbReference type="NCBI Taxonomy" id="28002"/>
    <lineage>
        <taxon>Eukaryota</taxon>
        <taxon>Metamonada</taxon>
        <taxon>Diplomonadida</taxon>
        <taxon>Hexamitidae</taxon>
        <taxon>Hexamitinae</taxon>
        <taxon>Hexamita</taxon>
    </lineage>
</organism>
<sequence>MIFGEMFNKEIIPEWRQKYVNYNKLRQIIHEVQHIQSNIKENQNEQLIQLEMQDQHLWTQIVTDLQNMNQFYEHQMNKMQTMSNNTVALSQELLNDKKQIVTIKNNMFEEYKSLIMLENYILLNIQALNKIVRDRDNSTQYLFNGQEKLQTLLNEYKNLINGQQIVAEKLLLENSYSLVFKVSQQQAKQQLIQYVTPEKDTFAYCQKSSTKFGLSVGFQYILVIYSLQVIIFPLLNKGYSSVFQNHILLVKYLRLQFCLCFFAVVLGYNTQIYEKRQINYIFIFEICPSKVIASYRTHVRLCLNYFCMLSVSTILAIVKLHQLSDHYNELPPLIFKQLTITLASGLPLWLIVAFPVFVLFIYVVVQSCYWNNIQNGIFKYIVTILGKQCLPWKFNVTFPVFFFGDQFTSISVLFADMCQLVIGQQVDWLMCIAFNVPSLVRVIQSVKRYYEAKQAYPHLVNAAKLSSAFFSSCMYLNVVRTHKWLLNLVIIGRVYETSFKIYWDIIEDWALLSGGLGARVFKSKPHTWQNKYICRRPSAFKTHVLVFAIVNNILLRSLWIYSFYSTHLFTKTFWYQTFCIFLEITRKCIWNAIRMDNQQATNCEDFANTRFIPVTLSLNERARLKHKMEEINEFKGRRMSLVRRTDKLLGQMQPVKQSMKVFVDYQTVELVKHTQVTLDSGL</sequence>
<dbReference type="GO" id="GO:0005794">
    <property type="term" value="C:Golgi apparatus"/>
    <property type="evidence" value="ECO:0007669"/>
    <property type="project" value="TreeGrafter"/>
</dbReference>
<dbReference type="EMBL" id="CATOUU010000204">
    <property type="protein sequence ID" value="CAI9920872.1"/>
    <property type="molecule type" value="Genomic_DNA"/>
</dbReference>
<evidence type="ECO:0000256" key="4">
    <source>
        <dbReference type="ARBA" id="ARBA00022989"/>
    </source>
</evidence>
<feature type="transmembrane region" description="Helical" evidence="6">
    <location>
        <begin position="340"/>
        <end position="365"/>
    </location>
</feature>
<name>A0AA86NIW7_9EUKA</name>
<evidence type="ECO:0000256" key="3">
    <source>
        <dbReference type="ARBA" id="ARBA00022692"/>
    </source>
</evidence>
<feature type="transmembrane region" description="Helical" evidence="6">
    <location>
        <begin position="544"/>
        <end position="564"/>
    </location>
</feature>
<evidence type="ECO:0000313" key="9">
    <source>
        <dbReference type="EMBL" id="CAI9920872.1"/>
    </source>
</evidence>
<dbReference type="Pfam" id="PF03105">
    <property type="entry name" value="SPX"/>
    <property type="match status" value="1"/>
</dbReference>
<dbReference type="GO" id="GO:0000822">
    <property type="term" value="F:inositol hexakisphosphate binding"/>
    <property type="evidence" value="ECO:0007669"/>
    <property type="project" value="TreeGrafter"/>
</dbReference>
<dbReference type="PANTHER" id="PTHR10783:SF103">
    <property type="entry name" value="SOLUTE CARRIER FAMILY 53 MEMBER 1"/>
    <property type="match status" value="1"/>
</dbReference>
<evidence type="ECO:0000259" key="8">
    <source>
        <dbReference type="PROSITE" id="PS51382"/>
    </source>
</evidence>
<dbReference type="GO" id="GO:0016036">
    <property type="term" value="P:cellular response to phosphate starvation"/>
    <property type="evidence" value="ECO:0007669"/>
    <property type="project" value="TreeGrafter"/>
</dbReference>
<keyword evidence="11" id="KW-1185">Reference proteome</keyword>
<feature type="domain" description="SPX" evidence="8">
    <location>
        <begin position="1"/>
        <end position="149"/>
    </location>
</feature>
<dbReference type="EMBL" id="CAXDID020000204">
    <property type="protein sequence ID" value="CAL6055019.1"/>
    <property type="molecule type" value="Genomic_DNA"/>
</dbReference>
<evidence type="ECO:0000256" key="6">
    <source>
        <dbReference type="SAM" id="Phobius"/>
    </source>
</evidence>
<feature type="transmembrane region" description="Helical" evidence="6">
    <location>
        <begin position="247"/>
        <end position="268"/>
    </location>
</feature>
<evidence type="ECO:0000313" key="10">
    <source>
        <dbReference type="EMBL" id="CAL6055019.1"/>
    </source>
</evidence>
<feature type="transmembrane region" description="Helical" evidence="6">
    <location>
        <begin position="302"/>
        <end position="320"/>
    </location>
</feature>
<dbReference type="AlphaFoldDB" id="A0AA86NIW7"/>
<comment type="caution">
    <text evidence="9">The sequence shown here is derived from an EMBL/GenBank/DDBJ whole genome shotgun (WGS) entry which is preliminary data.</text>
</comment>
<dbReference type="GO" id="GO:0005886">
    <property type="term" value="C:plasma membrane"/>
    <property type="evidence" value="ECO:0007669"/>
    <property type="project" value="TreeGrafter"/>
</dbReference>
<protein>
    <submittedName>
        <fullName evidence="9">EXS family protein</fullName>
    </submittedName>
    <submittedName>
        <fullName evidence="10">EXS_family protein</fullName>
    </submittedName>
</protein>
<feature type="transmembrane region" description="Helical" evidence="6">
    <location>
        <begin position="212"/>
        <end position="235"/>
    </location>
</feature>